<comment type="subcellular location">
    <subcellularLocation>
        <location evidence="1 9">Cell inner membrane</location>
        <topology evidence="1 9">Single-pass membrane protein</topology>
    </subcellularLocation>
</comment>
<dbReference type="PANTHER" id="PTHR30386:SF17">
    <property type="entry name" value="ALKALINE PROTEASE SECRETION PROTEIN APRE"/>
    <property type="match status" value="1"/>
</dbReference>
<feature type="compositionally biased region" description="Low complexity" evidence="10">
    <location>
        <begin position="14"/>
        <end position="28"/>
    </location>
</feature>
<evidence type="ECO:0000256" key="9">
    <source>
        <dbReference type="RuleBase" id="RU365093"/>
    </source>
</evidence>
<evidence type="ECO:0000256" key="7">
    <source>
        <dbReference type="ARBA" id="ARBA00022989"/>
    </source>
</evidence>
<feature type="domain" description="AprE-like beta-barrel" evidence="12">
    <location>
        <begin position="368"/>
        <end position="457"/>
    </location>
</feature>
<dbReference type="NCBIfam" id="TIGR01843">
    <property type="entry name" value="type_I_hlyD"/>
    <property type="match status" value="1"/>
</dbReference>
<evidence type="ECO:0000259" key="11">
    <source>
        <dbReference type="Pfam" id="PF25994"/>
    </source>
</evidence>
<dbReference type="InterPro" id="IPR058982">
    <property type="entry name" value="Beta-barrel_AprE"/>
</dbReference>
<dbReference type="InterPro" id="IPR050739">
    <property type="entry name" value="MFP"/>
</dbReference>
<dbReference type="InterPro" id="IPR010129">
    <property type="entry name" value="T1SS_HlyD"/>
</dbReference>
<dbReference type="RefSeq" id="WP_284479469.1">
    <property type="nucleotide sequence ID" value="NZ_JASNJD010000002.1"/>
</dbReference>
<dbReference type="InterPro" id="IPR058781">
    <property type="entry name" value="HH_AprE-like"/>
</dbReference>
<keyword evidence="6 9" id="KW-0812">Transmembrane</keyword>
<reference evidence="13 14" key="1">
    <citation type="submission" date="2023-05" db="EMBL/GenBank/DDBJ databases">
        <title>Pseudodonghicola sp. nov.</title>
        <authorList>
            <person name="Huang J."/>
        </authorList>
    </citation>
    <scope>NUCLEOTIDE SEQUENCE [LARGE SCALE GENOMIC DNA]</scope>
    <source>
        <strain evidence="13 14">IC7</strain>
    </source>
</reference>
<feature type="transmembrane region" description="Helical" evidence="9">
    <location>
        <begin position="60"/>
        <end position="80"/>
    </location>
</feature>
<evidence type="ECO:0000259" key="12">
    <source>
        <dbReference type="Pfam" id="PF26002"/>
    </source>
</evidence>
<dbReference type="PRINTS" id="PR01490">
    <property type="entry name" value="RTXTOXIND"/>
</dbReference>
<name>A0ABT7EWH8_9RHOB</name>
<feature type="region of interest" description="Disordered" evidence="10">
    <location>
        <begin position="1"/>
        <end position="34"/>
    </location>
</feature>
<protein>
    <recommendedName>
        <fullName evidence="9">Membrane fusion protein (MFP) family protein</fullName>
    </recommendedName>
</protein>
<evidence type="ECO:0000313" key="13">
    <source>
        <dbReference type="EMBL" id="MDK3016649.1"/>
    </source>
</evidence>
<keyword evidence="8 9" id="KW-0472">Membrane</keyword>
<evidence type="ECO:0000256" key="4">
    <source>
        <dbReference type="ARBA" id="ARBA00022475"/>
    </source>
</evidence>
<comment type="caution">
    <text evidence="13">The sequence shown here is derived from an EMBL/GenBank/DDBJ whole genome shotgun (WGS) entry which is preliminary data.</text>
</comment>
<evidence type="ECO:0000256" key="2">
    <source>
        <dbReference type="ARBA" id="ARBA00009477"/>
    </source>
</evidence>
<evidence type="ECO:0000256" key="8">
    <source>
        <dbReference type="ARBA" id="ARBA00023136"/>
    </source>
</evidence>
<keyword evidence="14" id="KW-1185">Reference proteome</keyword>
<dbReference type="Gene3D" id="2.40.50.100">
    <property type="match status" value="1"/>
</dbReference>
<gene>
    <name evidence="13" type="ORF">QO033_03115</name>
</gene>
<dbReference type="Pfam" id="PF26002">
    <property type="entry name" value="Beta-barrel_AprE"/>
    <property type="match status" value="1"/>
</dbReference>
<keyword evidence="4 9" id="KW-1003">Cell membrane</keyword>
<keyword evidence="7 9" id="KW-1133">Transmembrane helix</keyword>
<organism evidence="13 14">
    <name type="scientific">Pseudodonghicola flavimaris</name>
    <dbReference type="NCBI Taxonomy" id="3050036"/>
    <lineage>
        <taxon>Bacteria</taxon>
        <taxon>Pseudomonadati</taxon>
        <taxon>Pseudomonadota</taxon>
        <taxon>Alphaproteobacteria</taxon>
        <taxon>Rhodobacterales</taxon>
        <taxon>Paracoccaceae</taxon>
        <taxon>Pseudodonghicola</taxon>
    </lineage>
</organism>
<keyword evidence="5 9" id="KW-0997">Cell inner membrane</keyword>
<accession>A0ABT7EWH8</accession>
<dbReference type="Gene3D" id="2.40.30.170">
    <property type="match status" value="1"/>
</dbReference>
<keyword evidence="3 9" id="KW-0813">Transport</keyword>
<dbReference type="Pfam" id="PF25994">
    <property type="entry name" value="HH_AprE"/>
    <property type="match status" value="1"/>
</dbReference>
<dbReference type="PANTHER" id="PTHR30386">
    <property type="entry name" value="MEMBRANE FUSION SUBUNIT OF EMRAB-TOLC MULTIDRUG EFFLUX PUMP"/>
    <property type="match status" value="1"/>
</dbReference>
<dbReference type="EMBL" id="JASNJD010000002">
    <property type="protein sequence ID" value="MDK3016649.1"/>
    <property type="molecule type" value="Genomic_DNA"/>
</dbReference>
<evidence type="ECO:0000256" key="5">
    <source>
        <dbReference type="ARBA" id="ARBA00022519"/>
    </source>
</evidence>
<proteinExistence type="inferred from homology"/>
<evidence type="ECO:0000313" key="14">
    <source>
        <dbReference type="Proteomes" id="UP001243757"/>
    </source>
</evidence>
<evidence type="ECO:0000256" key="1">
    <source>
        <dbReference type="ARBA" id="ARBA00004377"/>
    </source>
</evidence>
<comment type="similarity">
    <text evidence="2 9">Belongs to the membrane fusion protein (MFP) (TC 8.A.1) family.</text>
</comment>
<dbReference type="Proteomes" id="UP001243757">
    <property type="component" value="Unassembled WGS sequence"/>
</dbReference>
<evidence type="ECO:0000256" key="10">
    <source>
        <dbReference type="SAM" id="MobiDB-lite"/>
    </source>
</evidence>
<sequence length="481" mass="52857">MSQSDETDGKLVEAKPAMPAKKPQTAPAKPEKIPLPTAAVTAKAGSGAAPGRSWSARWPLLVGFLTLFLLVGGFGSWAAMSNIAGAVVVTGRIEVESNRQVVQHLDGGIVSEILVTEGDEVTAGQTLIRLDPTLLRSQLVIVEGQLFELMARRGRLDAERDETDTIEFDPELVAIAKDRPEVAELIEGQRRLFLARRDSIARETEQLEKRRGQIGNQIEGIEAQQQSLAVQLDLINQELANQQTLLDRGLAQAATVLNLRRTTADLEGTLGELKASKAQAEGRITEIEIEILKLGTTQREEAISRLRDLRYRELELAEQRRSLKEQLSRLDITAPVSGVVYGLQVHTPRSVIRPADPLLYIVPTDRDLVIAAQVDPIHVDEIHVGQNVIVTLTSFDHRTTPQLEATVLRVSADAFQDSNSGQSFYRAEIVLDDGEVDKLPEGTVLIPGMPVQAFVRTADRSPIAYLVKPLAEYFTKAFRES</sequence>
<evidence type="ECO:0000256" key="3">
    <source>
        <dbReference type="ARBA" id="ARBA00022448"/>
    </source>
</evidence>
<evidence type="ECO:0000256" key="6">
    <source>
        <dbReference type="ARBA" id="ARBA00022692"/>
    </source>
</evidence>
<feature type="domain" description="AprE-like long alpha-helical hairpin" evidence="11">
    <location>
        <begin position="136"/>
        <end position="325"/>
    </location>
</feature>